<evidence type="ECO:0000256" key="4">
    <source>
        <dbReference type="ARBA" id="ARBA00022679"/>
    </source>
</evidence>
<dbReference type="AlphaFoldDB" id="A0A938WQE0"/>
<keyword evidence="3" id="KW-0597">Phosphoprotein</keyword>
<feature type="transmembrane region" description="Helical" evidence="8">
    <location>
        <begin position="65"/>
        <end position="91"/>
    </location>
</feature>
<dbReference type="CDD" id="cd00075">
    <property type="entry name" value="HATPase"/>
    <property type="match status" value="1"/>
</dbReference>
<dbReference type="Gene3D" id="1.10.287.130">
    <property type="match status" value="1"/>
</dbReference>
<dbReference type="Pfam" id="PF00512">
    <property type="entry name" value="HisKA"/>
    <property type="match status" value="1"/>
</dbReference>
<evidence type="ECO:0000313" key="10">
    <source>
        <dbReference type="EMBL" id="MBM6672736.1"/>
    </source>
</evidence>
<dbReference type="GO" id="GO:0000155">
    <property type="term" value="F:phosphorelay sensor kinase activity"/>
    <property type="evidence" value="ECO:0007669"/>
    <property type="project" value="InterPro"/>
</dbReference>
<dbReference type="SUPFAM" id="SSF55874">
    <property type="entry name" value="ATPase domain of HSP90 chaperone/DNA topoisomerase II/histidine kinase"/>
    <property type="match status" value="1"/>
</dbReference>
<sequence length="355" mass="40267">MGKHRIGLLRNTLTWFVICMIALMLLATPLFYWLTKSFYAEDLIDLIEAVQRGQSIPRLDLEEDIIQGVMIQFGIITVVSGIAVVLTISLISKRIWRPFYNTLEAVESFRLESGVLPSLQESRIKEFSDLNTALSHLMTGCIKSFRVQKEFTENASHELQTPLAVFRSKLDILSQLPELTERQATIIQDLNQINNRMSRLNRNLLLLAKMENSQFDGTGLVDVVDVVKDMPYIESLLGGLTLHTDFSVGTLQVRANRPLLEILFSNLIVNAVRHNKPQGEILVKVTPESLIVANTSYEKALDGNKIFERFYRPTQDSKGCGLGLSIVKAVCNYHGWKAGYSYKKEGWHEFKITFI</sequence>
<dbReference type="CDD" id="cd00082">
    <property type="entry name" value="HisKA"/>
    <property type="match status" value="1"/>
</dbReference>
<dbReference type="Pfam" id="PF02518">
    <property type="entry name" value="HATPase_c"/>
    <property type="match status" value="1"/>
</dbReference>
<feature type="domain" description="Histidine kinase" evidence="9">
    <location>
        <begin position="154"/>
        <end position="339"/>
    </location>
</feature>
<dbReference type="SUPFAM" id="SSF47384">
    <property type="entry name" value="Homodimeric domain of signal transducing histidine kinase"/>
    <property type="match status" value="1"/>
</dbReference>
<evidence type="ECO:0000256" key="5">
    <source>
        <dbReference type="ARBA" id="ARBA00022692"/>
    </source>
</evidence>
<dbReference type="InterPro" id="IPR036097">
    <property type="entry name" value="HisK_dim/P_sf"/>
</dbReference>
<dbReference type="SMART" id="SM00388">
    <property type="entry name" value="HisKA"/>
    <property type="match status" value="1"/>
</dbReference>
<dbReference type="Proteomes" id="UP000706891">
    <property type="component" value="Unassembled WGS sequence"/>
</dbReference>
<accession>A0A938WQE0</accession>
<dbReference type="EC" id="2.7.13.3" evidence="2"/>
<dbReference type="InterPro" id="IPR005467">
    <property type="entry name" value="His_kinase_dom"/>
</dbReference>
<dbReference type="InterPro" id="IPR036890">
    <property type="entry name" value="HATPase_C_sf"/>
</dbReference>
<dbReference type="SMART" id="SM00387">
    <property type="entry name" value="HATPase_c"/>
    <property type="match status" value="1"/>
</dbReference>
<dbReference type="PANTHER" id="PTHR45436:SF5">
    <property type="entry name" value="SENSOR HISTIDINE KINASE TRCS"/>
    <property type="match status" value="1"/>
</dbReference>
<evidence type="ECO:0000256" key="6">
    <source>
        <dbReference type="ARBA" id="ARBA00022777"/>
    </source>
</evidence>
<keyword evidence="5 8" id="KW-0812">Transmembrane</keyword>
<dbReference type="InterPro" id="IPR003594">
    <property type="entry name" value="HATPase_dom"/>
</dbReference>
<comment type="catalytic activity">
    <reaction evidence="1">
        <text>ATP + protein L-histidine = ADP + protein N-phospho-L-histidine.</text>
        <dbReference type="EC" id="2.7.13.3"/>
    </reaction>
</comment>
<dbReference type="InterPro" id="IPR050428">
    <property type="entry name" value="TCS_sensor_his_kinase"/>
</dbReference>
<protein>
    <recommendedName>
        <fullName evidence="2">histidine kinase</fullName>
        <ecNumber evidence="2">2.7.13.3</ecNumber>
    </recommendedName>
</protein>
<evidence type="ECO:0000256" key="8">
    <source>
        <dbReference type="SAM" id="Phobius"/>
    </source>
</evidence>
<evidence type="ECO:0000256" key="7">
    <source>
        <dbReference type="ARBA" id="ARBA00022989"/>
    </source>
</evidence>
<proteinExistence type="predicted"/>
<keyword evidence="7 8" id="KW-1133">Transmembrane helix</keyword>
<organism evidence="10 11">
    <name type="scientific">Marseilla massiliensis</name>
    <dbReference type="NCBI Taxonomy" id="1841864"/>
    <lineage>
        <taxon>Bacteria</taxon>
        <taxon>Pseudomonadati</taxon>
        <taxon>Bacteroidota</taxon>
        <taxon>Bacteroidia</taxon>
        <taxon>Bacteroidales</taxon>
        <taxon>Prevotellaceae</taxon>
        <taxon>Marseilla</taxon>
    </lineage>
</organism>
<dbReference type="InterPro" id="IPR003661">
    <property type="entry name" value="HisK_dim/P_dom"/>
</dbReference>
<keyword evidence="11" id="KW-1185">Reference proteome</keyword>
<gene>
    <name evidence="10" type="ORF">H6A34_02410</name>
</gene>
<keyword evidence="4" id="KW-0808">Transferase</keyword>
<evidence type="ECO:0000256" key="2">
    <source>
        <dbReference type="ARBA" id="ARBA00012438"/>
    </source>
</evidence>
<dbReference type="GO" id="GO:0005886">
    <property type="term" value="C:plasma membrane"/>
    <property type="evidence" value="ECO:0007669"/>
    <property type="project" value="TreeGrafter"/>
</dbReference>
<dbReference type="PROSITE" id="PS50109">
    <property type="entry name" value="HIS_KIN"/>
    <property type="match status" value="1"/>
</dbReference>
<feature type="transmembrane region" description="Helical" evidence="8">
    <location>
        <begin position="12"/>
        <end position="34"/>
    </location>
</feature>
<reference evidence="10" key="2">
    <citation type="journal article" date="2021" name="Sci. Rep.">
        <title>The distribution of antibiotic resistance genes in chicken gut microbiota commensals.</title>
        <authorList>
            <person name="Juricova H."/>
            <person name="Matiasovicova J."/>
            <person name="Kubasova T."/>
            <person name="Cejkova D."/>
            <person name="Rychlik I."/>
        </authorList>
    </citation>
    <scope>NUCLEOTIDE SEQUENCE</scope>
    <source>
        <strain evidence="10">An824</strain>
    </source>
</reference>
<name>A0A938WQE0_9BACT</name>
<dbReference type="PANTHER" id="PTHR45436">
    <property type="entry name" value="SENSOR HISTIDINE KINASE YKOH"/>
    <property type="match status" value="1"/>
</dbReference>
<evidence type="ECO:0000256" key="1">
    <source>
        <dbReference type="ARBA" id="ARBA00000085"/>
    </source>
</evidence>
<dbReference type="Gene3D" id="3.30.565.10">
    <property type="entry name" value="Histidine kinase-like ATPase, C-terminal domain"/>
    <property type="match status" value="1"/>
</dbReference>
<evidence type="ECO:0000259" key="9">
    <source>
        <dbReference type="PROSITE" id="PS50109"/>
    </source>
</evidence>
<evidence type="ECO:0000256" key="3">
    <source>
        <dbReference type="ARBA" id="ARBA00022553"/>
    </source>
</evidence>
<comment type="caution">
    <text evidence="10">The sequence shown here is derived from an EMBL/GenBank/DDBJ whole genome shotgun (WGS) entry which is preliminary data.</text>
</comment>
<keyword evidence="6 10" id="KW-0418">Kinase</keyword>
<dbReference type="EMBL" id="JACJJG010000005">
    <property type="protein sequence ID" value="MBM6672736.1"/>
    <property type="molecule type" value="Genomic_DNA"/>
</dbReference>
<dbReference type="RefSeq" id="WP_205103244.1">
    <property type="nucleotide sequence ID" value="NZ_JACJJG010000005.1"/>
</dbReference>
<evidence type="ECO:0000313" key="11">
    <source>
        <dbReference type="Proteomes" id="UP000706891"/>
    </source>
</evidence>
<keyword evidence="8" id="KW-0472">Membrane</keyword>
<reference evidence="10" key="1">
    <citation type="submission" date="2020-08" db="EMBL/GenBank/DDBJ databases">
        <authorList>
            <person name="Cejkova D."/>
            <person name="Kubasova T."/>
            <person name="Jahodarova E."/>
            <person name="Rychlik I."/>
        </authorList>
    </citation>
    <scope>NUCLEOTIDE SEQUENCE</scope>
    <source>
        <strain evidence="10">An824</strain>
    </source>
</reference>